<dbReference type="AlphaFoldDB" id="A0A3Q9HP65"/>
<evidence type="ECO:0000313" key="4">
    <source>
        <dbReference type="EMBL" id="AZR72428.1"/>
    </source>
</evidence>
<evidence type="ECO:0000259" key="3">
    <source>
        <dbReference type="Pfam" id="PF01910"/>
    </source>
</evidence>
<feature type="domain" description="Thiamine-binding protein" evidence="3">
    <location>
        <begin position="4"/>
        <end position="95"/>
    </location>
</feature>
<name>A0A3Q9HP65_9FIRM</name>
<dbReference type="GO" id="GO:0005829">
    <property type="term" value="C:cytosol"/>
    <property type="evidence" value="ECO:0007669"/>
    <property type="project" value="TreeGrafter"/>
</dbReference>
<dbReference type="PANTHER" id="PTHR33777">
    <property type="entry name" value="UPF0045 PROTEIN ECM15"/>
    <property type="match status" value="1"/>
</dbReference>
<reference evidence="4 5" key="1">
    <citation type="submission" date="2016-07" db="EMBL/GenBank/DDBJ databases">
        <title>Genome and transcriptome analysis of iron-reducing fermentative bacteria Anoxybacter fermentans.</title>
        <authorList>
            <person name="Zeng X."/>
            <person name="Shao Z."/>
        </authorList>
    </citation>
    <scope>NUCLEOTIDE SEQUENCE [LARGE SCALE GENOMIC DNA]</scope>
    <source>
        <strain evidence="4 5">DY22613</strain>
    </source>
</reference>
<dbReference type="InterPro" id="IPR051614">
    <property type="entry name" value="UPF0045_domain"/>
</dbReference>
<feature type="region of interest" description="Disordered" evidence="2">
    <location>
        <begin position="82"/>
        <end position="101"/>
    </location>
</feature>
<dbReference type="RefSeq" id="WP_127018158.1">
    <property type="nucleotide sequence ID" value="NZ_CP016379.1"/>
</dbReference>
<dbReference type="Pfam" id="PF01910">
    <property type="entry name" value="Thiamine_BP"/>
    <property type="match status" value="1"/>
</dbReference>
<dbReference type="SUPFAM" id="SSF89957">
    <property type="entry name" value="MTH1187/YkoF-like"/>
    <property type="match status" value="1"/>
</dbReference>
<protein>
    <recommendedName>
        <fullName evidence="3">Thiamine-binding protein domain-containing protein</fullName>
    </recommendedName>
</protein>
<dbReference type="EMBL" id="CP016379">
    <property type="protein sequence ID" value="AZR72428.1"/>
    <property type="molecule type" value="Genomic_DNA"/>
</dbReference>
<dbReference type="NCBIfam" id="TIGR00106">
    <property type="entry name" value="MTH1187 family thiamine-binding protein"/>
    <property type="match status" value="1"/>
</dbReference>
<dbReference type="PANTHER" id="PTHR33777:SF1">
    <property type="entry name" value="UPF0045 PROTEIN ECM15"/>
    <property type="match status" value="1"/>
</dbReference>
<evidence type="ECO:0000256" key="1">
    <source>
        <dbReference type="ARBA" id="ARBA00010272"/>
    </source>
</evidence>
<comment type="similarity">
    <text evidence="1">Belongs to the UPF0045 family.</text>
</comment>
<accession>A0A3Q9HP65</accession>
<dbReference type="Gene3D" id="3.30.70.930">
    <property type="match status" value="1"/>
</dbReference>
<dbReference type="InterPro" id="IPR029756">
    <property type="entry name" value="MTH1187/YkoF-like"/>
</dbReference>
<evidence type="ECO:0000313" key="5">
    <source>
        <dbReference type="Proteomes" id="UP000267250"/>
    </source>
</evidence>
<evidence type="ECO:0000256" key="2">
    <source>
        <dbReference type="SAM" id="MobiDB-lite"/>
    </source>
</evidence>
<proteinExistence type="inferred from homology"/>
<dbReference type="Proteomes" id="UP000267250">
    <property type="component" value="Chromosome"/>
</dbReference>
<organism evidence="4 5">
    <name type="scientific">Anoxybacter fermentans</name>
    <dbReference type="NCBI Taxonomy" id="1323375"/>
    <lineage>
        <taxon>Bacteria</taxon>
        <taxon>Bacillati</taxon>
        <taxon>Bacillota</taxon>
        <taxon>Clostridia</taxon>
        <taxon>Halanaerobiales</taxon>
        <taxon>Anoxybacter</taxon>
    </lineage>
</organism>
<keyword evidence="5" id="KW-1185">Reference proteome</keyword>
<gene>
    <name evidence="4" type="ORF">BBF96_02865</name>
</gene>
<dbReference type="InterPro" id="IPR002767">
    <property type="entry name" value="Thiamine_BP"/>
</dbReference>
<sequence length="101" mass="11439">MPIAEVTVVPLGTGDTSLSRYVADCHRILKKEKIKFQLTPMGTILEGDLDKIFEVVKKLHEVPFDAGALRVSTTLKIDDRRDRKASMEQKIRSVEEKLQES</sequence>
<dbReference type="KEGG" id="aft:BBF96_02865"/>
<dbReference type="OrthoDB" id="5886358at2"/>